<evidence type="ECO:0000256" key="3">
    <source>
        <dbReference type="ARBA" id="ARBA00004613"/>
    </source>
</evidence>
<evidence type="ECO:0000256" key="8">
    <source>
        <dbReference type="ARBA" id="ARBA00023157"/>
    </source>
</evidence>
<dbReference type="PANTHER" id="PTHR45742:SF8">
    <property type="entry name" value="FLOCCULATION PROTEIN FLO11"/>
    <property type="match status" value="1"/>
</dbReference>
<evidence type="ECO:0000256" key="5">
    <source>
        <dbReference type="ARBA" id="ARBA00022729"/>
    </source>
</evidence>
<dbReference type="GO" id="GO:0016829">
    <property type="term" value="F:lyase activity"/>
    <property type="evidence" value="ECO:0007669"/>
    <property type="project" value="UniProtKB-KW"/>
</dbReference>
<dbReference type="InterPro" id="IPR003368">
    <property type="entry name" value="POMP_repeat"/>
</dbReference>
<dbReference type="GO" id="GO:0031640">
    <property type="term" value="P:killing of cells of another organism"/>
    <property type="evidence" value="ECO:0007669"/>
    <property type="project" value="UniProtKB-KW"/>
</dbReference>
<comment type="subcellular location">
    <subcellularLocation>
        <location evidence="1">Cell envelope</location>
    </subcellularLocation>
    <subcellularLocation>
        <location evidence="2">Cell outer membrane</location>
    </subcellularLocation>
    <subcellularLocation>
        <location evidence="3">Secreted</location>
    </subcellularLocation>
</comment>
<evidence type="ECO:0000259" key="10">
    <source>
        <dbReference type="PROSITE" id="PS51412"/>
    </source>
</evidence>
<keyword evidence="12" id="KW-1185">Reference proteome</keyword>
<dbReference type="GO" id="GO:0005576">
    <property type="term" value="C:extracellular region"/>
    <property type="evidence" value="ECO:0007669"/>
    <property type="project" value="UniProtKB-SubCell"/>
</dbReference>
<comment type="caution">
    <text evidence="11">The sequence shown here is derived from an EMBL/GenBank/DDBJ whole genome shotgun (WGS) entry which is preliminary data.</text>
</comment>
<dbReference type="EMBL" id="LODT01000035">
    <property type="protein sequence ID" value="KYQ91470.1"/>
    <property type="molecule type" value="Genomic_DNA"/>
</dbReference>
<name>A0A151ZBZ6_TIELA</name>
<evidence type="ECO:0000313" key="12">
    <source>
        <dbReference type="Proteomes" id="UP000076078"/>
    </source>
</evidence>
<reference evidence="11 12" key="1">
    <citation type="submission" date="2015-12" db="EMBL/GenBank/DDBJ databases">
        <title>Dictyostelia acquired genes for synthesis and detection of signals that induce cell-type specialization by lateral gene transfer from prokaryotes.</title>
        <authorList>
            <person name="Gloeckner G."/>
            <person name="Schaap P."/>
        </authorList>
    </citation>
    <scope>NUCLEOTIDE SEQUENCE [LARGE SCALE GENOMIC DNA]</scope>
    <source>
        <strain evidence="11 12">TK</strain>
    </source>
</reference>
<dbReference type="InterPro" id="IPR011050">
    <property type="entry name" value="Pectin_lyase_fold/virulence"/>
</dbReference>
<dbReference type="Proteomes" id="UP000076078">
    <property type="component" value="Unassembled WGS sequence"/>
</dbReference>
<dbReference type="PANTHER" id="PTHR45742">
    <property type="entry name" value="COMPLEMENT COMPONENT C6"/>
    <property type="match status" value="1"/>
</dbReference>
<proteinExistence type="predicted"/>
<keyword evidence="11" id="KW-0456">Lyase</keyword>
<evidence type="ECO:0000256" key="1">
    <source>
        <dbReference type="ARBA" id="ARBA00004196"/>
    </source>
</evidence>
<dbReference type="SMART" id="SM00457">
    <property type="entry name" value="MACPF"/>
    <property type="match status" value="1"/>
</dbReference>
<dbReference type="PROSITE" id="PS51412">
    <property type="entry name" value="MACPF_2"/>
    <property type="match status" value="1"/>
</dbReference>
<keyword evidence="5" id="KW-0732">Signal</keyword>
<protein>
    <submittedName>
        <fullName evidence="11">Pectin lyase-like family protein</fullName>
    </submittedName>
</protein>
<keyword evidence="4" id="KW-0964">Secreted</keyword>
<dbReference type="Pfam" id="PF01823">
    <property type="entry name" value="MACPF"/>
    <property type="match status" value="1"/>
</dbReference>
<keyword evidence="9" id="KW-0998">Cell outer membrane</keyword>
<dbReference type="OMA" id="INQRTHI"/>
<dbReference type="InParanoid" id="A0A151ZBZ6"/>
<dbReference type="InterPro" id="IPR020864">
    <property type="entry name" value="MACPF"/>
</dbReference>
<evidence type="ECO:0000256" key="9">
    <source>
        <dbReference type="ARBA" id="ARBA00023237"/>
    </source>
</evidence>
<organism evidence="11 12">
    <name type="scientific">Tieghemostelium lacteum</name>
    <name type="common">Slime mold</name>
    <name type="synonym">Dictyostelium lacteum</name>
    <dbReference type="NCBI Taxonomy" id="361077"/>
    <lineage>
        <taxon>Eukaryota</taxon>
        <taxon>Amoebozoa</taxon>
        <taxon>Evosea</taxon>
        <taxon>Eumycetozoa</taxon>
        <taxon>Dictyostelia</taxon>
        <taxon>Dictyosteliales</taxon>
        <taxon>Raperosteliaceae</taxon>
        <taxon>Tieghemostelium</taxon>
    </lineage>
</organism>
<evidence type="ECO:0000256" key="4">
    <source>
        <dbReference type="ARBA" id="ARBA00022525"/>
    </source>
</evidence>
<keyword evidence="7" id="KW-0472">Membrane</keyword>
<feature type="domain" description="MACPF" evidence="10">
    <location>
        <begin position="509"/>
        <end position="844"/>
    </location>
</feature>
<keyword evidence="8" id="KW-1015">Disulfide bond</keyword>
<dbReference type="SUPFAM" id="SSF51126">
    <property type="entry name" value="Pectin lyase-like"/>
    <property type="match status" value="1"/>
</dbReference>
<evidence type="ECO:0000256" key="6">
    <source>
        <dbReference type="ARBA" id="ARBA00022852"/>
    </source>
</evidence>
<keyword evidence="6" id="KW-0204">Cytolysis</keyword>
<gene>
    <name evidence="11" type="ORF">DLAC_08437</name>
</gene>
<evidence type="ECO:0000313" key="11">
    <source>
        <dbReference type="EMBL" id="KYQ91470.1"/>
    </source>
</evidence>
<dbReference type="NCBIfam" id="TIGR01376">
    <property type="entry name" value="POMP_repeat"/>
    <property type="match status" value="1"/>
</dbReference>
<dbReference type="AlphaFoldDB" id="A0A151ZBZ6"/>
<evidence type="ECO:0000256" key="2">
    <source>
        <dbReference type="ARBA" id="ARBA00004442"/>
    </source>
</evidence>
<dbReference type="OrthoDB" id="21110at2759"/>
<accession>A0A151ZBZ6</accession>
<evidence type="ECO:0000256" key="7">
    <source>
        <dbReference type="ARBA" id="ARBA00023136"/>
    </source>
</evidence>
<sequence>MIFYYAALKGNIYSVEAASPCISNCIGNDGFQTFQAALTYLRNNQITSAILLVEAGNYIGINNKLLNFISSVQIKSRTGINTVIDCQGIGNAFNVVNNSMFSVSGITFQNCNSNYGGAIKIQSSNVQISSCTFLNNIGSIGGAIHSYNSQVQIKSSTFTSNTALERGGAIYSVDSKFKILSSTLSCNRRLLSGTSTYTRSDIYGTKSTIELDSSTSTTNSPSFFCGDNTIIFTSLDSNSLCQSTPTQCSGMVVKQPNTTSVCGNNICEISSETCLNCPSDCKSCYFNGLKLVEYKCLYSNVGCQVYSSSPLVGNSISDLMKGIDGPVSAILTGYFRVVKPEVYKFKFLFENIGAQVKINQRTHIESQFFSTSESTFSTYIVDGFTNYFQLSLKSFTKSNKGARSVSFFIQGPDDLEFQPFDWVFYSLNNCGDGVYDAAELTCLDDRSNGIDVQMIQSGNSSCGDGICQEIDPNSCIQDCYTYLTPYCSPVSVRDGSITPGSALERDTLGVLINNQMVWHLPGISHFMFGVNVIDMSPANLPIFNFGYCKDKENRIIEDVYRANFYQLPSEVEAVPLPICTFDVQTSEFADASEYQSSMSSSIKHEAGGSIGGGIGAIHAEASAAYSSEKSTNSAKELNQERTGSLIENQVQCSTSNVRLREFPFHPSFVKAISKLNTDTDFINFFGQYGTHFYREGTLGGKLKQVTKMDSSMSSEFSSDEVSDMSSYSFSVSVSAPVFTASASFSQNQGNSFSTESLNKFSKSSSRSSVITYGGAAGSYGPSRNGPSTFGSWAQTIDLLPVPINFTLQAIRDIIPKAWKTPDGNSTFERWVQAEVLFYQGTLLSQSDLNRSNMIGRWFSKTFISEVNSIAYSSLKFEKNDLYQSESIFVNNANGALLKYQCPFYRDVYHYYDGPNNTVLNYTTPEYKCSFDNALKFQFKQSTKRENIAWKIIVGSTQGNDYLHMIGSIFMFQDLSKSTYFFYTLSNSTNTLVKMDSISFVILPPIRFETEISITLGAFDGDLFTVTIDSSKVGRTTIWPYPDTLRDISPVISITANSITQIHDMPFSVTILSRCAVRGFDSFFNFLTGPILDIPSNYQCEINDGKYLITTLKPSFIDPTQNFQFTSINSNNYQSQLFALQTDSTFNLDVEITLPTAKIQAFSLFN</sequence>